<reference evidence="1" key="1">
    <citation type="submission" date="2014-11" db="EMBL/GenBank/DDBJ databases">
        <authorList>
            <person name="Amaro Gonzalez C."/>
        </authorList>
    </citation>
    <scope>NUCLEOTIDE SEQUENCE</scope>
</reference>
<sequence>MQWFPWRKHLESFCKVLGLNKHSFNHCQKNWSNALWGILEAHCNNTECSTDYSFTMDTLAAI</sequence>
<reference evidence="1" key="2">
    <citation type="journal article" date="2015" name="Fish Shellfish Immunol.">
        <title>Early steps in the European eel (Anguilla anguilla)-Vibrio vulnificus interaction in the gills: Role of the RtxA13 toxin.</title>
        <authorList>
            <person name="Callol A."/>
            <person name="Pajuelo D."/>
            <person name="Ebbesson L."/>
            <person name="Teles M."/>
            <person name="MacKenzie S."/>
            <person name="Amaro C."/>
        </authorList>
    </citation>
    <scope>NUCLEOTIDE SEQUENCE</scope>
</reference>
<accession>A0A0E9SDM6</accession>
<dbReference type="AlphaFoldDB" id="A0A0E9SDM6"/>
<dbReference type="EMBL" id="GBXM01069802">
    <property type="protein sequence ID" value="JAH38775.1"/>
    <property type="molecule type" value="Transcribed_RNA"/>
</dbReference>
<dbReference type="EMBL" id="GBXM01060586">
    <property type="protein sequence ID" value="JAH47991.1"/>
    <property type="molecule type" value="Transcribed_RNA"/>
</dbReference>
<dbReference type="EMBL" id="GBXM01064702">
    <property type="protein sequence ID" value="JAH43875.1"/>
    <property type="molecule type" value="Transcribed_RNA"/>
</dbReference>
<organism evidence="1">
    <name type="scientific">Anguilla anguilla</name>
    <name type="common">European freshwater eel</name>
    <name type="synonym">Muraena anguilla</name>
    <dbReference type="NCBI Taxonomy" id="7936"/>
    <lineage>
        <taxon>Eukaryota</taxon>
        <taxon>Metazoa</taxon>
        <taxon>Chordata</taxon>
        <taxon>Craniata</taxon>
        <taxon>Vertebrata</taxon>
        <taxon>Euteleostomi</taxon>
        <taxon>Actinopterygii</taxon>
        <taxon>Neopterygii</taxon>
        <taxon>Teleostei</taxon>
        <taxon>Anguilliformes</taxon>
        <taxon>Anguillidae</taxon>
        <taxon>Anguilla</taxon>
    </lineage>
</organism>
<name>A0A0E9SDM6_ANGAN</name>
<proteinExistence type="predicted"/>
<protein>
    <submittedName>
        <fullName evidence="1">Uncharacterized protein</fullName>
    </submittedName>
</protein>
<evidence type="ECO:0000313" key="1">
    <source>
        <dbReference type="EMBL" id="JAH38775.1"/>
    </source>
</evidence>
<dbReference type="EMBL" id="GBXM01078095">
    <property type="protein sequence ID" value="JAH30482.1"/>
    <property type="molecule type" value="Transcribed_RNA"/>
</dbReference>